<dbReference type="AlphaFoldDB" id="A0A7C4TXG7"/>
<protein>
    <recommendedName>
        <fullName evidence="1">HNH nuclease domain-containing protein</fullName>
    </recommendedName>
</protein>
<dbReference type="Pfam" id="PF13391">
    <property type="entry name" value="HNH_2"/>
    <property type="match status" value="1"/>
</dbReference>
<proteinExistence type="predicted"/>
<accession>A0A7C4TXG7</accession>
<feature type="domain" description="HNH nuclease" evidence="1">
    <location>
        <begin position="31"/>
        <end position="70"/>
    </location>
</feature>
<dbReference type="InterPro" id="IPR003615">
    <property type="entry name" value="HNH_nuc"/>
</dbReference>
<reference evidence="2" key="1">
    <citation type="journal article" date="2020" name="mSystems">
        <title>Genome- and Community-Level Interaction Insights into Carbon Utilization and Element Cycling Functions of Hydrothermarchaeota in Hydrothermal Sediment.</title>
        <authorList>
            <person name="Zhou Z."/>
            <person name="Liu Y."/>
            <person name="Xu W."/>
            <person name="Pan J."/>
            <person name="Luo Z.H."/>
            <person name="Li M."/>
        </authorList>
    </citation>
    <scope>NUCLEOTIDE SEQUENCE [LARGE SCALE GENOMIC DNA]</scope>
    <source>
        <strain evidence="2">SpSt-794</strain>
    </source>
</reference>
<name>A0A7C4TXG7_9BACT</name>
<dbReference type="EMBL" id="DTHV01000146">
    <property type="protein sequence ID" value="HGW60714.1"/>
    <property type="molecule type" value="Genomic_DNA"/>
</dbReference>
<evidence type="ECO:0000259" key="1">
    <source>
        <dbReference type="Pfam" id="PF13391"/>
    </source>
</evidence>
<evidence type="ECO:0000313" key="2">
    <source>
        <dbReference type="EMBL" id="HGW60714.1"/>
    </source>
</evidence>
<sequence>MNYEKRQKERRQLKKRLDDLWGKIIRSKGRCEWCGQVKPYLNAAHIFSRRFLSTRWDVSNGLCLCPSCHRKAHDRPLDFADFVKTRLGQEEYESLRRKAKYPNKPDLERIYLVLKEIADERRIK</sequence>
<comment type="caution">
    <text evidence="2">The sequence shown here is derived from an EMBL/GenBank/DDBJ whole genome shotgun (WGS) entry which is preliminary data.</text>
</comment>
<dbReference type="CDD" id="cd00085">
    <property type="entry name" value="HNHc"/>
    <property type="match status" value="1"/>
</dbReference>
<gene>
    <name evidence="2" type="ORF">ENV82_04725</name>
</gene>
<dbReference type="Gene3D" id="1.10.30.50">
    <property type="match status" value="1"/>
</dbReference>
<organism evidence="2">
    <name type="scientific">Caldisericum exile</name>
    <dbReference type="NCBI Taxonomy" id="693075"/>
    <lineage>
        <taxon>Bacteria</taxon>
        <taxon>Pseudomonadati</taxon>
        <taxon>Caldisericota/Cryosericota group</taxon>
        <taxon>Caldisericota</taxon>
        <taxon>Caldisericia</taxon>
        <taxon>Caldisericales</taxon>
        <taxon>Caldisericaceae</taxon>
        <taxon>Caldisericum</taxon>
    </lineage>
</organism>